<dbReference type="Pfam" id="PF00072">
    <property type="entry name" value="Response_reg"/>
    <property type="match status" value="1"/>
</dbReference>
<dbReference type="InterPro" id="IPR011006">
    <property type="entry name" value="CheY-like_superfamily"/>
</dbReference>
<organism evidence="4 5">
    <name type="scientific">Mucilaginibacter pineti</name>
    <dbReference type="NCBI Taxonomy" id="1391627"/>
    <lineage>
        <taxon>Bacteria</taxon>
        <taxon>Pseudomonadati</taxon>
        <taxon>Bacteroidota</taxon>
        <taxon>Sphingobacteriia</taxon>
        <taxon>Sphingobacteriales</taxon>
        <taxon>Sphingobacteriaceae</taxon>
        <taxon>Mucilaginibacter</taxon>
    </lineage>
</organism>
<evidence type="ECO:0000313" key="5">
    <source>
        <dbReference type="Proteomes" id="UP000199072"/>
    </source>
</evidence>
<evidence type="ECO:0000256" key="2">
    <source>
        <dbReference type="PROSITE-ProRule" id="PRU00169"/>
    </source>
</evidence>
<keyword evidence="5" id="KW-1185">Reference proteome</keyword>
<dbReference type="InterPro" id="IPR001789">
    <property type="entry name" value="Sig_transdc_resp-reg_receiver"/>
</dbReference>
<gene>
    <name evidence="4" type="ORF">SAMN05216464_103260</name>
</gene>
<keyword evidence="1 2" id="KW-0597">Phosphoprotein</keyword>
<dbReference type="SUPFAM" id="SSF52172">
    <property type="entry name" value="CheY-like"/>
    <property type="match status" value="1"/>
</dbReference>
<dbReference type="Proteomes" id="UP000199072">
    <property type="component" value="Unassembled WGS sequence"/>
</dbReference>
<dbReference type="GO" id="GO:0000160">
    <property type="term" value="P:phosphorelay signal transduction system"/>
    <property type="evidence" value="ECO:0007669"/>
    <property type="project" value="InterPro"/>
</dbReference>
<evidence type="ECO:0000259" key="3">
    <source>
        <dbReference type="PROSITE" id="PS50110"/>
    </source>
</evidence>
<dbReference type="STRING" id="1391627.SAMN05216464_103260"/>
<dbReference type="InterPro" id="IPR050595">
    <property type="entry name" value="Bact_response_regulator"/>
</dbReference>
<dbReference type="EMBL" id="FNAI01000003">
    <property type="protein sequence ID" value="SDD98968.1"/>
    <property type="molecule type" value="Genomic_DNA"/>
</dbReference>
<accession>A0A1G6Z8K2</accession>
<reference evidence="4 5" key="1">
    <citation type="submission" date="2016-10" db="EMBL/GenBank/DDBJ databases">
        <authorList>
            <person name="de Groot N.N."/>
        </authorList>
    </citation>
    <scope>NUCLEOTIDE SEQUENCE [LARGE SCALE GENOMIC DNA]</scope>
    <source>
        <strain evidence="4 5">47C3B</strain>
    </source>
</reference>
<evidence type="ECO:0000256" key="1">
    <source>
        <dbReference type="ARBA" id="ARBA00022553"/>
    </source>
</evidence>
<dbReference type="Gene3D" id="3.40.50.2300">
    <property type="match status" value="1"/>
</dbReference>
<protein>
    <submittedName>
        <fullName evidence="4">Two-component system, OmpR family, phosphate regulon response regulator PhoB/two-component system, NtrC family, nitrogen regulation response regulator NtrX</fullName>
    </submittedName>
</protein>
<dbReference type="AlphaFoldDB" id="A0A1G6Z8K2"/>
<sequence>MEIIIQETNQDILEILKYALEQEGFEVYAMLDSEDDILALINEYRPHVVMLDYRLDGKVCLAVLEKIKLKYPHLPVIAMSCNNNINEEYSRAGFNDYISKPFDLDHLYMTLRKYIPKHIPKDVIIDILKKTPLAP</sequence>
<dbReference type="PANTHER" id="PTHR44591:SF3">
    <property type="entry name" value="RESPONSE REGULATORY DOMAIN-CONTAINING PROTEIN"/>
    <property type="match status" value="1"/>
</dbReference>
<feature type="modified residue" description="4-aspartylphosphate" evidence="2">
    <location>
        <position position="52"/>
    </location>
</feature>
<feature type="domain" description="Response regulatory" evidence="3">
    <location>
        <begin position="2"/>
        <end position="115"/>
    </location>
</feature>
<name>A0A1G6Z8K2_9SPHI</name>
<evidence type="ECO:0000313" key="4">
    <source>
        <dbReference type="EMBL" id="SDD98968.1"/>
    </source>
</evidence>
<dbReference type="PROSITE" id="PS50110">
    <property type="entry name" value="RESPONSE_REGULATORY"/>
    <property type="match status" value="1"/>
</dbReference>
<dbReference type="PANTHER" id="PTHR44591">
    <property type="entry name" value="STRESS RESPONSE REGULATOR PROTEIN 1"/>
    <property type="match status" value="1"/>
</dbReference>
<dbReference type="RefSeq" id="WP_162842595.1">
    <property type="nucleotide sequence ID" value="NZ_FNAI01000003.1"/>
</dbReference>
<dbReference type="SMART" id="SM00448">
    <property type="entry name" value="REC"/>
    <property type="match status" value="1"/>
</dbReference>
<proteinExistence type="predicted"/>